<proteinExistence type="predicted"/>
<accession>A0A0H3ZRR9</accession>
<dbReference type="EMBL" id="KP795627">
    <property type="protein sequence ID" value="AKN38970.1"/>
    <property type="molecule type" value="Genomic_DNA"/>
</dbReference>
<reference evidence="1" key="1">
    <citation type="journal article" date="2015" name="MBio">
        <title>Eco-Evolutionary Dynamics of Episomes among Ecologically Cohesive Bacterial Populations.</title>
        <authorList>
            <person name="Xue H."/>
            <person name="Cordero O.X."/>
            <person name="Camas F.M."/>
            <person name="Trimble W."/>
            <person name="Meyer F."/>
            <person name="Guglielmini J."/>
            <person name="Rocha E.P."/>
            <person name="Polz M.F."/>
        </authorList>
    </citation>
    <scope>NUCLEOTIDE SEQUENCE</scope>
    <source>
        <strain evidence="1">FF_286</strain>
    </source>
</reference>
<organism evidence="1">
    <name type="scientific">Vibrio sp. FF_286</name>
    <dbReference type="NCBI Taxonomy" id="1652831"/>
    <lineage>
        <taxon>Bacteria</taxon>
        <taxon>Pseudomonadati</taxon>
        <taxon>Pseudomonadota</taxon>
        <taxon>Gammaproteobacteria</taxon>
        <taxon>Vibrionales</taxon>
        <taxon>Vibrionaceae</taxon>
        <taxon>Vibrio</taxon>
    </lineage>
</organism>
<name>A0A0H3ZRR9_9VIBR</name>
<protein>
    <submittedName>
        <fullName evidence="1">Uncharacterized protein</fullName>
    </submittedName>
</protein>
<sequence>MGKKPPANVTLSPLTFGDRYVFDDGNYEFARTFKSVVYASHVEFFKDQLLMASVMRSKKRLDAETLSALRLAEDRFQRHIDAGGSDFLIKGGFPDKPVAH</sequence>
<dbReference type="AlphaFoldDB" id="A0A0H3ZRR9"/>
<evidence type="ECO:0000313" key="1">
    <source>
        <dbReference type="EMBL" id="AKN38970.1"/>
    </source>
</evidence>